<feature type="signal peptide" evidence="8">
    <location>
        <begin position="1"/>
        <end position="20"/>
    </location>
</feature>
<proteinExistence type="inferred from homology"/>
<feature type="domain" description="Endothelin-like toxin" evidence="9">
    <location>
        <begin position="104"/>
        <end position="125"/>
    </location>
</feature>
<reference evidence="10" key="1">
    <citation type="journal article" date="2023" name="Science">
        <title>Genome structures resolve the early diversification of teleost fishes.</title>
        <authorList>
            <person name="Parey E."/>
            <person name="Louis A."/>
            <person name="Montfort J."/>
            <person name="Bouchez O."/>
            <person name="Roques C."/>
            <person name="Iampietro C."/>
            <person name="Lluch J."/>
            <person name="Castinel A."/>
            <person name="Donnadieu C."/>
            <person name="Desvignes T."/>
            <person name="Floi Bucao C."/>
            <person name="Jouanno E."/>
            <person name="Wen M."/>
            <person name="Mejri S."/>
            <person name="Dirks R."/>
            <person name="Jansen H."/>
            <person name="Henkel C."/>
            <person name="Chen W.J."/>
            <person name="Zahm M."/>
            <person name="Cabau C."/>
            <person name="Klopp C."/>
            <person name="Thompson A.W."/>
            <person name="Robinson-Rechavi M."/>
            <person name="Braasch I."/>
            <person name="Lecointre G."/>
            <person name="Bobe J."/>
            <person name="Postlethwait J.H."/>
            <person name="Berthelot C."/>
            <person name="Roest Crollius H."/>
            <person name="Guiguen Y."/>
        </authorList>
    </citation>
    <scope>NUCLEOTIDE SEQUENCE</scope>
    <source>
        <strain evidence="10">WJC10195</strain>
    </source>
</reference>
<keyword evidence="11" id="KW-1185">Reference proteome</keyword>
<evidence type="ECO:0000259" key="9">
    <source>
        <dbReference type="SMART" id="SM00272"/>
    </source>
</evidence>
<evidence type="ECO:0000256" key="5">
    <source>
        <dbReference type="ARBA" id="ARBA00023322"/>
    </source>
</evidence>
<gene>
    <name evidence="10" type="ORF">SKAU_G00405320</name>
</gene>
<dbReference type="Pfam" id="PF00322">
    <property type="entry name" value="Endothelin"/>
    <property type="match status" value="1"/>
</dbReference>
<dbReference type="Proteomes" id="UP001152622">
    <property type="component" value="Chromosome 21"/>
</dbReference>
<dbReference type="InterPro" id="IPR020475">
    <property type="entry name" value="Endothelin"/>
</dbReference>
<evidence type="ECO:0000313" key="10">
    <source>
        <dbReference type="EMBL" id="KAJ8334893.1"/>
    </source>
</evidence>
<feature type="chain" id="PRO_5040183755" description="Endothelin-1" evidence="8">
    <location>
        <begin position="21"/>
        <end position="198"/>
    </location>
</feature>
<dbReference type="GO" id="GO:0014826">
    <property type="term" value="P:vein smooth muscle contraction"/>
    <property type="evidence" value="ECO:0007669"/>
    <property type="project" value="TreeGrafter"/>
</dbReference>
<dbReference type="GO" id="GO:0006874">
    <property type="term" value="P:intracellular calcium ion homeostasis"/>
    <property type="evidence" value="ECO:0007669"/>
    <property type="project" value="TreeGrafter"/>
</dbReference>
<comment type="similarity">
    <text evidence="2">Belongs to the endothelin/sarafotoxin family.</text>
</comment>
<dbReference type="SMART" id="SM00272">
    <property type="entry name" value="END"/>
    <property type="match status" value="2"/>
</dbReference>
<dbReference type="GO" id="GO:0005615">
    <property type="term" value="C:extracellular space"/>
    <property type="evidence" value="ECO:0007669"/>
    <property type="project" value="TreeGrafter"/>
</dbReference>
<organism evidence="10 11">
    <name type="scientific">Synaphobranchus kaupii</name>
    <name type="common">Kaup's arrowtooth eel</name>
    <dbReference type="NCBI Taxonomy" id="118154"/>
    <lineage>
        <taxon>Eukaryota</taxon>
        <taxon>Metazoa</taxon>
        <taxon>Chordata</taxon>
        <taxon>Craniata</taxon>
        <taxon>Vertebrata</taxon>
        <taxon>Euteleostomi</taxon>
        <taxon>Actinopterygii</taxon>
        <taxon>Neopterygii</taxon>
        <taxon>Teleostei</taxon>
        <taxon>Anguilliformes</taxon>
        <taxon>Synaphobranchidae</taxon>
        <taxon>Synaphobranchus</taxon>
    </lineage>
</organism>
<dbReference type="GO" id="GO:0003100">
    <property type="term" value="P:regulation of systemic arterial blood pressure by endothelin"/>
    <property type="evidence" value="ECO:0007669"/>
    <property type="project" value="TreeGrafter"/>
</dbReference>
<dbReference type="PRINTS" id="PR00365">
    <property type="entry name" value="ENDOTHELIN"/>
</dbReference>
<keyword evidence="8" id="KW-0732">Signal</keyword>
<dbReference type="PROSITE" id="PS00270">
    <property type="entry name" value="ENDOTHELIN"/>
    <property type="match status" value="2"/>
</dbReference>
<dbReference type="GO" id="GO:0005179">
    <property type="term" value="F:hormone activity"/>
    <property type="evidence" value="ECO:0007669"/>
    <property type="project" value="TreeGrafter"/>
</dbReference>
<evidence type="ECO:0000313" key="11">
    <source>
        <dbReference type="Proteomes" id="UP001152622"/>
    </source>
</evidence>
<evidence type="ECO:0000256" key="3">
    <source>
        <dbReference type="ARBA" id="ARBA00022525"/>
    </source>
</evidence>
<dbReference type="PANTHER" id="PTHR13874:SF10">
    <property type="entry name" value="ENDOTHELIN-1"/>
    <property type="match status" value="1"/>
</dbReference>
<evidence type="ECO:0000256" key="2">
    <source>
        <dbReference type="ARBA" id="ARBA00010959"/>
    </source>
</evidence>
<protein>
    <recommendedName>
        <fullName evidence="6">Endothelin-1</fullName>
    </recommendedName>
</protein>
<evidence type="ECO:0000256" key="4">
    <source>
        <dbReference type="ARBA" id="ARBA00022858"/>
    </source>
</evidence>
<accession>A0A9Q1E9U1</accession>
<dbReference type="InterPro" id="IPR019764">
    <property type="entry name" value="Endothelin_toxin_CS"/>
</dbReference>
<evidence type="ECO:0000256" key="1">
    <source>
        <dbReference type="ARBA" id="ARBA00004613"/>
    </source>
</evidence>
<keyword evidence="4" id="KW-0838">Vasoactive</keyword>
<dbReference type="GO" id="GO:0031708">
    <property type="term" value="F:endothelin B receptor binding"/>
    <property type="evidence" value="ECO:0007669"/>
    <property type="project" value="TreeGrafter"/>
</dbReference>
<sequence length="198" mass="22346">MELRIVISVISIIFSGFLQAVTPLPVSQETETVDTTRSSPRHIRTKRCSCATFLDKECVYFCHLDIIWVNTPEHTVSYGLGSVPRKKRSLAKPLLLTRTQEKRRCQCVDKEDSTCLKFCQPDNTPPRLQAANLPAQGSGCAAWHCLYNLAATKGEIKRMKDGNLRSRTPSRLRSMWRAIGLRRARARARARADENTAS</sequence>
<keyword evidence="5" id="KW-0839">Vasoconstrictor</keyword>
<dbReference type="AlphaFoldDB" id="A0A9Q1E9U1"/>
<comment type="caution">
    <text evidence="10">The sequence shown here is derived from an EMBL/GenBank/DDBJ whole genome shotgun (WGS) entry which is preliminary data.</text>
</comment>
<comment type="function">
    <text evidence="7">Endothelins are endothelium-derived vasoconstrictor peptides. Probable ligand for G-protein coupled receptors EDNRA and EDNRB which activates PTK2B, BCAR1, BCAR3 and, GTPases RAP1 and RHOA cascade in glomerular mesangial cells. Also binds the DEAR/FBXW7-AS1 receptor. Promotes mesenteric arterial wall remodeling via activation of ROCK signaling and subsequent colocalization of NFATC3 with F-actin filaments. NFATC3 then translocates to the nucleus where it subsequently promotes the transcription of the smooth muscle hypertrophy and differentiation marker ACTA2.</text>
</comment>
<evidence type="ECO:0000256" key="8">
    <source>
        <dbReference type="SAM" id="SignalP"/>
    </source>
</evidence>
<keyword evidence="3" id="KW-0964">Secreted</keyword>
<dbReference type="OrthoDB" id="9362154at2759"/>
<name>A0A9Q1E9U1_SYNKA</name>
<dbReference type="EMBL" id="JAINUF010000021">
    <property type="protein sequence ID" value="KAJ8334893.1"/>
    <property type="molecule type" value="Genomic_DNA"/>
</dbReference>
<evidence type="ECO:0000256" key="7">
    <source>
        <dbReference type="ARBA" id="ARBA00046081"/>
    </source>
</evidence>
<comment type="subcellular location">
    <subcellularLocation>
        <location evidence="1">Secreted</location>
    </subcellularLocation>
</comment>
<dbReference type="InterPro" id="IPR001928">
    <property type="entry name" value="Endothln-like_toxin"/>
</dbReference>
<dbReference type="GO" id="GO:0031707">
    <property type="term" value="F:endothelin A receptor binding"/>
    <property type="evidence" value="ECO:0007669"/>
    <property type="project" value="TreeGrafter"/>
</dbReference>
<evidence type="ECO:0000256" key="6">
    <source>
        <dbReference type="ARBA" id="ARBA00040197"/>
    </source>
</evidence>
<dbReference type="PANTHER" id="PTHR13874">
    <property type="entry name" value="ENDOTHELIN"/>
    <property type="match status" value="1"/>
</dbReference>
<dbReference type="GO" id="GO:0019229">
    <property type="term" value="P:regulation of vasoconstriction"/>
    <property type="evidence" value="ECO:0007669"/>
    <property type="project" value="InterPro"/>
</dbReference>
<feature type="domain" description="Endothelin-like toxin" evidence="9">
    <location>
        <begin position="47"/>
        <end position="68"/>
    </location>
</feature>